<dbReference type="InterPro" id="IPR021730">
    <property type="entry name" value="YdbH"/>
</dbReference>
<keyword evidence="2" id="KW-0812">Transmembrane</keyword>
<proteinExistence type="predicted"/>
<dbReference type="AlphaFoldDB" id="A0A4R6FRB8"/>
<comment type="caution">
    <text evidence="3">The sequence shown here is derived from an EMBL/GenBank/DDBJ whole genome shotgun (WGS) entry which is preliminary data.</text>
</comment>
<feature type="compositionally biased region" description="Basic and acidic residues" evidence="1">
    <location>
        <begin position="1037"/>
        <end position="1053"/>
    </location>
</feature>
<sequence>MTVRPEEERQGESRRALPRMPRFARVLIGIALVIGVALAILWLQRKPIADSFVRDELRKRGVPARYRIADLGLSTQRLEDVVIGDPAHPDLVADWVEVHTDLSFSGAKVTGISAGHVRIRGALQNGTLSLGAIDKLMPPPSGKPFSLPSLNVRVADARMHLETPYGVAGLKLRGEGRLDDGFHGTLAAVSPRMAVGGCTAERMAAVLKIAVSDQRPAIEGPLRASMAQCAGVVLTRPGAQLDVTLNEAFDRWQGKADIDLDAVAATQARAQAVKGSVTFSGGAKTTQGTLELTSGAFASAMLSGKGAQIDGRYRAGSAGNGFTGSIAATGAALQRAMLARAGALKETAPGTPVAPLLAKLGDALIRAGRSADISAELTVDQEQQGGLIRVQRAMLHSASGADVTLSGGEGVRYRWPDGAMTLDGRIGLAGGGLPDAAISLSQRAPFTPVTGTALLGRYSAGDASIALSPVAFSAAPDGTTRVSTELTLSGPLGDGRVEGLHVPLNAYWNGGARLVVNRGCVPAGFDRLAISGLSLDSAKLRLCPAGEALVQIAGNRMSGGARIAAPDLTGHIGGTPLRLSAGSTEFRLTDNGFALSDVKARLGEEAALTRIDAATITGHITGGGAVAGGFTGGAGQIGSVPLLMSDAAGDWTLKQGTLTLTGGLTLSDAAESPRFRPLASDDFTLTLAGSEISAGGTLKTPETGVKVTDVTLSHDLSTGAGKADLAVPGIAFKPDGLQPDTLTPLTLGVVANVDGTVTGEGHIAWNRDGVTSSGDFRTAGTDLAAAFGTVSGLSTDLHFTDLLGLVSAPGQLATIAEINPGIAASDGVFHYQLTGEQRVRIEDGHWPFAGGDLTLEQTVLDFSGDKAKHLTFHVKGMEAAQFLQQFDFDNLNATGTFDGVLPMIFDADGGRIEGGHLDSRVGGGSLAYVGDISQKDLGYWGNVAFQALRSLRYDSLSLDMNGPLAGSMVTQIRFEGVKQGKGAKSNFLIDRIAKLPFLFNITIRAPFRQLIDSVQSYYDPSRLIERNLPTLLDEQAEAAKDSKQKDSEGRDQAEPIQPGESRDVQ</sequence>
<evidence type="ECO:0000256" key="1">
    <source>
        <dbReference type="SAM" id="MobiDB-lite"/>
    </source>
</evidence>
<keyword evidence="2" id="KW-0472">Membrane</keyword>
<dbReference type="Pfam" id="PF11739">
    <property type="entry name" value="YdbH-like"/>
    <property type="match status" value="1"/>
</dbReference>
<feature type="transmembrane region" description="Helical" evidence="2">
    <location>
        <begin position="23"/>
        <end position="43"/>
    </location>
</feature>
<dbReference type="Proteomes" id="UP000295493">
    <property type="component" value="Unassembled WGS sequence"/>
</dbReference>
<dbReference type="EMBL" id="SNWD01000004">
    <property type="protein sequence ID" value="TDN83690.1"/>
    <property type="molecule type" value="Genomic_DNA"/>
</dbReference>
<evidence type="ECO:0000256" key="2">
    <source>
        <dbReference type="SAM" id="Phobius"/>
    </source>
</evidence>
<evidence type="ECO:0000313" key="3">
    <source>
        <dbReference type="EMBL" id="TDN83690.1"/>
    </source>
</evidence>
<name>A0A4R6FRB8_9SPHN</name>
<dbReference type="RefSeq" id="WP_188656387.1">
    <property type="nucleotide sequence ID" value="NZ_BMLU01000004.1"/>
</dbReference>
<reference evidence="3 4" key="1">
    <citation type="submission" date="2019-03" db="EMBL/GenBank/DDBJ databases">
        <title>Genomic Encyclopedia of Type Strains, Phase IV (KMG-IV): sequencing the most valuable type-strain genomes for metagenomic binning, comparative biology and taxonomic classification.</title>
        <authorList>
            <person name="Goeker M."/>
        </authorList>
    </citation>
    <scope>NUCLEOTIDE SEQUENCE [LARGE SCALE GENOMIC DNA]</scope>
    <source>
        <strain evidence="3 4">DSM 25059</strain>
    </source>
</reference>
<accession>A0A4R6FRB8</accession>
<gene>
    <name evidence="3" type="ORF">EV664_104174</name>
</gene>
<evidence type="ECO:0000313" key="4">
    <source>
        <dbReference type="Proteomes" id="UP000295493"/>
    </source>
</evidence>
<keyword evidence="2" id="KW-1133">Transmembrane helix</keyword>
<organism evidence="3 4">
    <name type="scientific">Stakelama pacifica</name>
    <dbReference type="NCBI Taxonomy" id="517720"/>
    <lineage>
        <taxon>Bacteria</taxon>
        <taxon>Pseudomonadati</taxon>
        <taxon>Pseudomonadota</taxon>
        <taxon>Alphaproteobacteria</taxon>
        <taxon>Sphingomonadales</taxon>
        <taxon>Sphingomonadaceae</taxon>
        <taxon>Stakelama</taxon>
    </lineage>
</organism>
<keyword evidence="4" id="KW-1185">Reference proteome</keyword>
<protein>
    <submittedName>
        <fullName evidence="3">Dicarboxylate transport</fullName>
    </submittedName>
</protein>
<feature type="region of interest" description="Disordered" evidence="1">
    <location>
        <begin position="1034"/>
        <end position="1065"/>
    </location>
</feature>